<name>A0ABT0CUW7_9HYPH</name>
<protein>
    <submittedName>
        <fullName evidence="2">Class I SAM-dependent methyltransferase</fullName>
    </submittedName>
</protein>
<dbReference type="RefSeq" id="WP_245134235.1">
    <property type="nucleotide sequence ID" value="NZ_CP128477.1"/>
</dbReference>
<dbReference type="PANTHER" id="PTHR43591:SF24">
    <property type="entry name" value="2-METHOXY-6-POLYPRENYL-1,4-BENZOQUINOL METHYLASE, MITOCHONDRIAL"/>
    <property type="match status" value="1"/>
</dbReference>
<keyword evidence="2" id="KW-0808">Transferase</keyword>
<keyword evidence="3" id="KW-1185">Reference proteome</keyword>
<dbReference type="CDD" id="cd02440">
    <property type="entry name" value="AdoMet_MTases"/>
    <property type="match status" value="1"/>
</dbReference>
<keyword evidence="2" id="KW-0489">Methyltransferase</keyword>
<accession>A0ABT0CUW7</accession>
<dbReference type="Gene3D" id="3.40.50.150">
    <property type="entry name" value="Vaccinia Virus protein VP39"/>
    <property type="match status" value="1"/>
</dbReference>
<comment type="caution">
    <text evidence="2">The sequence shown here is derived from an EMBL/GenBank/DDBJ whole genome shotgun (WGS) entry which is preliminary data.</text>
</comment>
<evidence type="ECO:0000259" key="1">
    <source>
        <dbReference type="Pfam" id="PF13649"/>
    </source>
</evidence>
<dbReference type="EMBL" id="JALAYX010000001">
    <property type="protein sequence ID" value="MCJ8236951.1"/>
    <property type="molecule type" value="Genomic_DNA"/>
</dbReference>
<dbReference type="GO" id="GO:0008168">
    <property type="term" value="F:methyltransferase activity"/>
    <property type="evidence" value="ECO:0007669"/>
    <property type="project" value="UniProtKB-KW"/>
</dbReference>
<dbReference type="InterPro" id="IPR041698">
    <property type="entry name" value="Methyltransf_25"/>
</dbReference>
<dbReference type="Pfam" id="PF13649">
    <property type="entry name" value="Methyltransf_25"/>
    <property type="match status" value="1"/>
</dbReference>
<feature type="domain" description="Methyltransferase" evidence="1">
    <location>
        <begin position="64"/>
        <end position="156"/>
    </location>
</feature>
<gene>
    <name evidence="2" type="ORF">MKJ03_01310</name>
</gene>
<evidence type="ECO:0000313" key="2">
    <source>
        <dbReference type="EMBL" id="MCJ8236951.1"/>
    </source>
</evidence>
<evidence type="ECO:0000313" key="3">
    <source>
        <dbReference type="Proteomes" id="UP001522662"/>
    </source>
</evidence>
<dbReference type="Proteomes" id="UP001522662">
    <property type="component" value="Unassembled WGS sequence"/>
</dbReference>
<dbReference type="InterPro" id="IPR029063">
    <property type="entry name" value="SAM-dependent_MTases_sf"/>
</dbReference>
<keyword evidence="2" id="KW-0614">Plasmid</keyword>
<dbReference type="GO" id="GO:0032259">
    <property type="term" value="P:methylation"/>
    <property type="evidence" value="ECO:0007669"/>
    <property type="project" value="UniProtKB-KW"/>
</dbReference>
<geneLocation type="plasmid" evidence="2">
    <name>unnamed</name>
</geneLocation>
<reference evidence="2 3" key="1">
    <citation type="submission" date="2022-03" db="EMBL/GenBank/DDBJ databases">
        <title>Rhizobium SSM4.3 sp. nov., isolated from Sediment (Gouqi Island).</title>
        <authorList>
            <person name="Chen G."/>
        </authorList>
    </citation>
    <scope>NUCLEOTIDE SEQUENCE [LARGE SCALE GENOMIC DNA]</scope>
    <source>
        <strain evidence="2 3">SSM4.3</strain>
        <plasmid evidence="2">unnamed</plasmid>
    </source>
</reference>
<proteinExistence type="predicted"/>
<dbReference type="SUPFAM" id="SSF53335">
    <property type="entry name" value="S-adenosyl-L-methionine-dependent methyltransferases"/>
    <property type="match status" value="1"/>
</dbReference>
<sequence>MKNAAMTAASPAPVASFPLPDLVALKARQQGAWASGDYAVVGTTLQIVGETLCEALDLRAGERVLDVAAGNGNATLAAARRWAVVTSTDYVPALLERGRARAEADGLTVAFQTADAEALPFETDAFDVVLSTFGVMFTPNQDQAAEELLRVCRPAGRIGMANWTPDGFIGQLFRTMGQHLPPPPGALSPASWGTEARLNALFSSAGTVATQRKVFTFRYRSPDHWLEVFRTWYGPVHKAFTALPDEGQAALSQDLLALIGRFNRATDGTMVVPSDYLEVIVTRP</sequence>
<dbReference type="PANTHER" id="PTHR43591">
    <property type="entry name" value="METHYLTRANSFERASE"/>
    <property type="match status" value="1"/>
</dbReference>
<organism evidence="2 3">
    <name type="scientific">Peteryoungia algae</name>
    <dbReference type="NCBI Taxonomy" id="2919917"/>
    <lineage>
        <taxon>Bacteria</taxon>
        <taxon>Pseudomonadati</taxon>
        <taxon>Pseudomonadota</taxon>
        <taxon>Alphaproteobacteria</taxon>
        <taxon>Hyphomicrobiales</taxon>
        <taxon>Rhizobiaceae</taxon>
        <taxon>Peteryoungia</taxon>
    </lineage>
</organism>